<protein>
    <submittedName>
        <fullName evidence="2">Uncharacterized protein</fullName>
    </submittedName>
</protein>
<dbReference type="AlphaFoldDB" id="X6MLY2"/>
<feature type="region of interest" description="Disordered" evidence="1">
    <location>
        <begin position="130"/>
        <end position="230"/>
    </location>
</feature>
<accession>X6MLY2</accession>
<reference evidence="2 3" key="1">
    <citation type="journal article" date="2013" name="Curr. Biol.">
        <title>The Genome of the Foraminiferan Reticulomyxa filosa.</title>
        <authorList>
            <person name="Glockner G."/>
            <person name="Hulsmann N."/>
            <person name="Schleicher M."/>
            <person name="Noegel A.A."/>
            <person name="Eichinger L."/>
            <person name="Gallinger C."/>
            <person name="Pawlowski J."/>
            <person name="Sierra R."/>
            <person name="Euteneuer U."/>
            <person name="Pillet L."/>
            <person name="Moustafa A."/>
            <person name="Platzer M."/>
            <person name="Groth M."/>
            <person name="Szafranski K."/>
            <person name="Schliwa M."/>
        </authorList>
    </citation>
    <scope>NUCLEOTIDE SEQUENCE [LARGE SCALE GENOMIC DNA]</scope>
</reference>
<name>X6MLY2_RETFI</name>
<dbReference type="Proteomes" id="UP000023152">
    <property type="component" value="Unassembled WGS sequence"/>
</dbReference>
<dbReference type="EMBL" id="ASPP01020217">
    <property type="protein sequence ID" value="ETO14095.1"/>
    <property type="molecule type" value="Genomic_DNA"/>
</dbReference>
<sequence length="388" mass="44016">MLCPCVKIFESVNTTLNTNKINYKYKVKKIKKNKNKSKTKSFGFVMDKGFSGWEWTDYSHGNGQNTLVPMQEKVNDRTTHAGYDKEQKTLQNMFLNVLILPDDIGHHNNSSENHSDILNVNFSSFNHSRPHWSNNTSDHETKSVTSVKTRPSKVSRTKKKSKGQKVKSKTGKLGNHDGGSLSAVGAATKKRVSKTQKHRKVSKAVVHPSTKHNAKSKEAPEAINSRQQGRALKVHTQSMLSVGPKTREEQVRQRMMEQMLFEKKTNKIKPIINLLTGKKGANTSKLIDIKERINRIKSYYGVKDPNNALEKEKYVSPEKQTTTLDTSPSVLPLVTTSFPLKKHELNATEMIPHPNNTYHKKNIQRKIYHSFDKNNFCKQSLSSSFALS</sequence>
<keyword evidence="3" id="KW-1185">Reference proteome</keyword>
<evidence type="ECO:0000313" key="3">
    <source>
        <dbReference type="Proteomes" id="UP000023152"/>
    </source>
</evidence>
<proteinExistence type="predicted"/>
<feature type="compositionally biased region" description="Basic residues" evidence="1">
    <location>
        <begin position="188"/>
        <end position="202"/>
    </location>
</feature>
<feature type="compositionally biased region" description="Basic residues" evidence="1">
    <location>
        <begin position="150"/>
        <end position="170"/>
    </location>
</feature>
<gene>
    <name evidence="2" type="ORF">RFI_23274</name>
</gene>
<organism evidence="2 3">
    <name type="scientific">Reticulomyxa filosa</name>
    <dbReference type="NCBI Taxonomy" id="46433"/>
    <lineage>
        <taxon>Eukaryota</taxon>
        <taxon>Sar</taxon>
        <taxon>Rhizaria</taxon>
        <taxon>Retaria</taxon>
        <taxon>Foraminifera</taxon>
        <taxon>Monothalamids</taxon>
        <taxon>Reticulomyxidae</taxon>
        <taxon>Reticulomyxa</taxon>
    </lineage>
</organism>
<evidence type="ECO:0000313" key="2">
    <source>
        <dbReference type="EMBL" id="ETO14095.1"/>
    </source>
</evidence>
<comment type="caution">
    <text evidence="2">The sequence shown here is derived from an EMBL/GenBank/DDBJ whole genome shotgun (WGS) entry which is preliminary data.</text>
</comment>
<evidence type="ECO:0000256" key="1">
    <source>
        <dbReference type="SAM" id="MobiDB-lite"/>
    </source>
</evidence>